<feature type="compositionally biased region" description="Pro residues" evidence="1">
    <location>
        <begin position="108"/>
        <end position="118"/>
    </location>
</feature>
<evidence type="ECO:0000256" key="2">
    <source>
        <dbReference type="SAM" id="Phobius"/>
    </source>
</evidence>
<feature type="transmembrane region" description="Helical" evidence="2">
    <location>
        <begin position="22"/>
        <end position="40"/>
    </location>
</feature>
<evidence type="ECO:0000313" key="4">
    <source>
        <dbReference type="Proteomes" id="UP001596086"/>
    </source>
</evidence>
<sequence>MNQAASLYQTAMPKGPGARGPMLGWGISLAAHAIAVACLWHTWLPHRADTDAGPGKRIELRLVAIVPEAPLPAPLPDQTMPHPGPVPLRPARGPALPRLVPSTSAESEPPPAAVPAPPAAAAELSGSETHAPTVDLASARATARLIARESGKGLVALPGRQPVLEAKAEAPIVGALERARRVDCQKARAESTNLLANVIGLAVDLAKNAYDDSGCKW</sequence>
<evidence type="ECO:0000256" key="1">
    <source>
        <dbReference type="SAM" id="MobiDB-lite"/>
    </source>
</evidence>
<organism evidence="3 4">
    <name type="scientific">Massilia aerilata</name>
    <dbReference type="NCBI Taxonomy" id="453817"/>
    <lineage>
        <taxon>Bacteria</taxon>
        <taxon>Pseudomonadati</taxon>
        <taxon>Pseudomonadota</taxon>
        <taxon>Betaproteobacteria</taxon>
        <taxon>Burkholderiales</taxon>
        <taxon>Oxalobacteraceae</taxon>
        <taxon>Telluria group</taxon>
        <taxon>Massilia</taxon>
    </lineage>
</organism>
<evidence type="ECO:0000313" key="3">
    <source>
        <dbReference type="EMBL" id="MFC5547485.1"/>
    </source>
</evidence>
<accession>A0ABW0RVF4</accession>
<keyword evidence="4" id="KW-1185">Reference proteome</keyword>
<dbReference type="Proteomes" id="UP001596086">
    <property type="component" value="Unassembled WGS sequence"/>
</dbReference>
<feature type="region of interest" description="Disordered" evidence="1">
    <location>
        <begin position="72"/>
        <end position="131"/>
    </location>
</feature>
<feature type="compositionally biased region" description="Low complexity" evidence="1">
    <location>
        <begin position="89"/>
        <end position="107"/>
    </location>
</feature>
<reference evidence="4" key="1">
    <citation type="journal article" date="2019" name="Int. J. Syst. Evol. Microbiol.">
        <title>The Global Catalogue of Microorganisms (GCM) 10K type strain sequencing project: providing services to taxonomists for standard genome sequencing and annotation.</title>
        <authorList>
            <consortium name="The Broad Institute Genomics Platform"/>
            <consortium name="The Broad Institute Genome Sequencing Center for Infectious Disease"/>
            <person name="Wu L."/>
            <person name="Ma J."/>
        </authorList>
    </citation>
    <scope>NUCLEOTIDE SEQUENCE [LARGE SCALE GENOMIC DNA]</scope>
    <source>
        <strain evidence="4">CGMCC 4.5798</strain>
    </source>
</reference>
<comment type="caution">
    <text evidence="3">The sequence shown here is derived from an EMBL/GenBank/DDBJ whole genome shotgun (WGS) entry which is preliminary data.</text>
</comment>
<keyword evidence="2" id="KW-1133">Transmembrane helix</keyword>
<keyword evidence="2" id="KW-0472">Membrane</keyword>
<dbReference type="EMBL" id="JBHSMZ010000001">
    <property type="protein sequence ID" value="MFC5547485.1"/>
    <property type="molecule type" value="Genomic_DNA"/>
</dbReference>
<protein>
    <recommendedName>
        <fullName evidence="5">Energy transducer TonB</fullName>
    </recommendedName>
</protein>
<proteinExistence type="predicted"/>
<name>A0ABW0RVF4_9BURK</name>
<keyword evidence="2" id="KW-0812">Transmembrane</keyword>
<evidence type="ECO:0008006" key="5">
    <source>
        <dbReference type="Google" id="ProtNLM"/>
    </source>
</evidence>
<gene>
    <name evidence="3" type="ORF">ACFPO9_03010</name>
</gene>
<dbReference type="RefSeq" id="WP_379766847.1">
    <property type="nucleotide sequence ID" value="NZ_JBHSMZ010000001.1"/>
</dbReference>